<dbReference type="EMBL" id="CP091139">
    <property type="protein sequence ID" value="UUT34782.1"/>
    <property type="molecule type" value="Genomic_DNA"/>
</dbReference>
<dbReference type="Pfam" id="PF21274">
    <property type="entry name" value="Rng_hyd_C"/>
    <property type="match status" value="1"/>
</dbReference>
<name>A0ABY5NHX7_9MICO</name>
<gene>
    <name evidence="1" type="ORF">L2X98_30485</name>
</gene>
<dbReference type="Proteomes" id="UP001054811">
    <property type="component" value="Chromosome"/>
</dbReference>
<keyword evidence="2" id="KW-1185">Reference proteome</keyword>
<dbReference type="Gene3D" id="3.40.30.120">
    <property type="match status" value="1"/>
</dbReference>
<accession>A0ABY5NHX7</accession>
<organism evidence="1 2">
    <name type="scientific">Microbacterium elymi</name>
    <dbReference type="NCBI Taxonomy" id="2909587"/>
    <lineage>
        <taxon>Bacteria</taxon>
        <taxon>Bacillati</taxon>
        <taxon>Actinomycetota</taxon>
        <taxon>Actinomycetes</taxon>
        <taxon>Micrococcales</taxon>
        <taxon>Microbacteriaceae</taxon>
        <taxon>Microbacterium</taxon>
    </lineage>
</organism>
<proteinExistence type="predicted"/>
<protein>
    <submittedName>
        <fullName evidence="1">Uncharacterized protein</fullName>
    </submittedName>
</protein>
<reference evidence="1" key="1">
    <citation type="submission" date="2022-01" db="EMBL/GenBank/DDBJ databases">
        <title>Microbacterium eymi and Microbacterium rhizovicinus sp. nov., isolated from the rhizospheric soil of Elymus tsukushiensis, a plant native to the Dokdo Islands, Republic of Korea.</title>
        <authorList>
            <person name="Hwang Y.J."/>
        </authorList>
    </citation>
    <scope>NUCLEOTIDE SEQUENCE</scope>
    <source>
        <strain evidence="1">KUDC0405</strain>
    </source>
</reference>
<evidence type="ECO:0000313" key="1">
    <source>
        <dbReference type="EMBL" id="UUT34782.1"/>
    </source>
</evidence>
<evidence type="ECO:0000313" key="2">
    <source>
        <dbReference type="Proteomes" id="UP001054811"/>
    </source>
</evidence>
<sequence>MSTLDLVRPEGFTLLARVRGREWVDAATAVADELGVPLTALRVGPGADVADVYRDVAARLGIGEAGAVLVRPDQHVAWRSAGAAEDPRATLRDALTQVLAR</sequence>